<keyword evidence="3" id="KW-0813">Transport</keyword>
<dbReference type="KEGG" id="gtl:EP073_07940"/>
<dbReference type="PANTHER" id="PTHR30026:SF22">
    <property type="entry name" value="OUTER MEMBRANE EFFLUX PROTEIN"/>
    <property type="match status" value="1"/>
</dbReference>
<keyword evidence="4" id="KW-1134">Transmembrane beta strand</keyword>
<proteinExistence type="inferred from homology"/>
<dbReference type="InterPro" id="IPR051906">
    <property type="entry name" value="TolC-like"/>
</dbReference>
<keyword evidence="9" id="KW-0732">Signal</keyword>
<dbReference type="PROSITE" id="PS51123">
    <property type="entry name" value="OMPA_2"/>
    <property type="match status" value="1"/>
</dbReference>
<evidence type="ECO:0000256" key="2">
    <source>
        <dbReference type="ARBA" id="ARBA00007613"/>
    </source>
</evidence>
<dbReference type="EMBL" id="CP035108">
    <property type="protein sequence ID" value="QAR33332.1"/>
    <property type="molecule type" value="Genomic_DNA"/>
</dbReference>
<evidence type="ECO:0000256" key="5">
    <source>
        <dbReference type="ARBA" id="ARBA00022692"/>
    </source>
</evidence>
<keyword evidence="12" id="KW-1185">Reference proteome</keyword>
<dbReference type="NCBIfam" id="TIGR01844">
    <property type="entry name" value="type_I_sec_TolC"/>
    <property type="match status" value="1"/>
</dbReference>
<organism evidence="11 12">
    <name type="scientific">Geovibrio thiophilus</name>
    <dbReference type="NCBI Taxonomy" id="139438"/>
    <lineage>
        <taxon>Bacteria</taxon>
        <taxon>Pseudomonadati</taxon>
        <taxon>Deferribacterota</taxon>
        <taxon>Deferribacteres</taxon>
        <taxon>Deferribacterales</taxon>
        <taxon>Geovibrionaceae</taxon>
        <taxon>Geovibrio</taxon>
    </lineage>
</organism>
<keyword evidence="7" id="KW-0998">Cell outer membrane</keyword>
<dbReference type="CDD" id="cd07185">
    <property type="entry name" value="OmpA_C-like"/>
    <property type="match status" value="1"/>
</dbReference>
<dbReference type="InterPro" id="IPR006665">
    <property type="entry name" value="OmpA-like"/>
</dbReference>
<dbReference type="SUPFAM" id="SSF103088">
    <property type="entry name" value="OmpA-like"/>
    <property type="match status" value="1"/>
</dbReference>
<dbReference type="GO" id="GO:0015562">
    <property type="term" value="F:efflux transmembrane transporter activity"/>
    <property type="evidence" value="ECO:0007669"/>
    <property type="project" value="InterPro"/>
</dbReference>
<dbReference type="InterPro" id="IPR036737">
    <property type="entry name" value="OmpA-like_sf"/>
</dbReference>
<dbReference type="InterPro" id="IPR006690">
    <property type="entry name" value="OMPA-like_CS"/>
</dbReference>
<gene>
    <name evidence="11" type="ORF">EP073_07940</name>
</gene>
<evidence type="ECO:0000313" key="12">
    <source>
        <dbReference type="Proteomes" id="UP000287502"/>
    </source>
</evidence>
<dbReference type="Gene3D" id="1.20.1600.10">
    <property type="entry name" value="Outer membrane efflux proteins (OEP)"/>
    <property type="match status" value="1"/>
</dbReference>
<comment type="similarity">
    <text evidence="2">Belongs to the outer membrane factor (OMF) (TC 1.B.17) family.</text>
</comment>
<evidence type="ECO:0000256" key="4">
    <source>
        <dbReference type="ARBA" id="ARBA00022452"/>
    </source>
</evidence>
<sequence>MCLFNSLKRKLLLVAALFSLLCTAGVIPTAYADDSLSPMQSETAQFMPLQEVLKDIVKTNPEILEAMKRYQTVKSELGMAKSGYKPNISAEASIGPEVTKGYDTNYESEDLIARRAGIYARQNLFNGMHTSSYVKETEARTKAAAYDVLNTANRVFLEASEAYLEVLKTAELVELARQNVLTQAQILKQIKEKTDSGFGRASDHSNSESRFALARSNFISQQQDLNQAIVKFHRQFGRILRPEAFVIPEPEGTLPATKEEAVDMALHVHPALRVANYNIEVRKHTLAKDKSSYWPSLDLELQAEHSNDVGGDDGWTNNAGAFLKLSYTLYDGGIRKARKAGNYETMLKEYQRSYIERRNVNETVGLAWNIFMAEQTKKVFLTEHVDMSEKTLVEFKEEYHLGRRTLLELLDIETEYFTAQNSFVQSKYSFLAAYYRLSQATGMLLNEFETGLFDKVELNGYKDEFDYALYRKLGEDRDKDTVKDTGDQCDNSLMGTDTLPWGCFDKKTLEVGYNVPEKIDPYILPKEERVSVKEQKVLAIDESKKEQSFHLDIINFNFDSAELTPEAHEYLKTIAGQLKSLSSYKLEIVGHTDISGTRRYNQQLSQKRAETVVNELANLGVDKEIMTSYGKGSSSPLVSNQTLEGRQKNRRIEFKLIRN</sequence>
<evidence type="ECO:0000259" key="10">
    <source>
        <dbReference type="PROSITE" id="PS51123"/>
    </source>
</evidence>
<comment type="subcellular location">
    <subcellularLocation>
        <location evidence="1">Cell outer membrane</location>
    </subcellularLocation>
</comment>
<evidence type="ECO:0000256" key="1">
    <source>
        <dbReference type="ARBA" id="ARBA00004442"/>
    </source>
</evidence>
<feature type="chain" id="PRO_5018524274" description="OmpA-like domain-containing protein" evidence="9">
    <location>
        <begin position="33"/>
        <end position="659"/>
    </location>
</feature>
<reference evidence="11 12" key="1">
    <citation type="submission" date="2019-01" db="EMBL/GenBank/DDBJ databases">
        <title>Geovibrio thiophilus DSM 11263, complete genome.</title>
        <authorList>
            <person name="Spring S."/>
            <person name="Bunk B."/>
            <person name="Sproer C."/>
        </authorList>
    </citation>
    <scope>NUCLEOTIDE SEQUENCE [LARGE SCALE GENOMIC DNA]</scope>
    <source>
        <strain evidence="11 12">DSM 11263</strain>
    </source>
</reference>
<protein>
    <recommendedName>
        <fullName evidence="10">OmpA-like domain-containing protein</fullName>
    </recommendedName>
</protein>
<name>A0A3R5YZI5_9BACT</name>
<dbReference type="InterPro" id="IPR003423">
    <property type="entry name" value="OMP_efflux"/>
</dbReference>
<feature type="signal peptide" evidence="9">
    <location>
        <begin position="1"/>
        <end position="32"/>
    </location>
</feature>
<dbReference type="PRINTS" id="PR01021">
    <property type="entry name" value="OMPADOMAIN"/>
</dbReference>
<dbReference type="SUPFAM" id="SSF56954">
    <property type="entry name" value="Outer membrane efflux proteins (OEP)"/>
    <property type="match status" value="1"/>
</dbReference>
<evidence type="ECO:0000256" key="3">
    <source>
        <dbReference type="ARBA" id="ARBA00022448"/>
    </source>
</evidence>
<keyword evidence="6 8" id="KW-0472">Membrane</keyword>
<evidence type="ECO:0000256" key="9">
    <source>
        <dbReference type="SAM" id="SignalP"/>
    </source>
</evidence>
<dbReference type="AlphaFoldDB" id="A0A3R5YZI5"/>
<dbReference type="PANTHER" id="PTHR30026">
    <property type="entry name" value="OUTER MEMBRANE PROTEIN TOLC"/>
    <property type="match status" value="1"/>
</dbReference>
<accession>A0A3R5YZI5</accession>
<evidence type="ECO:0000313" key="11">
    <source>
        <dbReference type="EMBL" id="QAR33332.1"/>
    </source>
</evidence>
<dbReference type="Pfam" id="PF02321">
    <property type="entry name" value="OEP"/>
    <property type="match status" value="2"/>
</dbReference>
<feature type="domain" description="OmpA-like" evidence="10">
    <location>
        <begin position="543"/>
        <end position="659"/>
    </location>
</feature>
<dbReference type="GO" id="GO:1990281">
    <property type="term" value="C:efflux pump complex"/>
    <property type="evidence" value="ECO:0007669"/>
    <property type="project" value="TreeGrafter"/>
</dbReference>
<dbReference type="InterPro" id="IPR006664">
    <property type="entry name" value="OMP_bac"/>
</dbReference>
<dbReference type="Proteomes" id="UP000287502">
    <property type="component" value="Chromosome"/>
</dbReference>
<evidence type="ECO:0000256" key="7">
    <source>
        <dbReference type="ARBA" id="ARBA00023237"/>
    </source>
</evidence>
<dbReference type="PROSITE" id="PS01068">
    <property type="entry name" value="OMPA_1"/>
    <property type="match status" value="1"/>
</dbReference>
<evidence type="ECO:0000256" key="6">
    <source>
        <dbReference type="ARBA" id="ARBA00023136"/>
    </source>
</evidence>
<dbReference type="Pfam" id="PF00691">
    <property type="entry name" value="OmpA"/>
    <property type="match status" value="1"/>
</dbReference>
<dbReference type="GO" id="GO:0009279">
    <property type="term" value="C:cell outer membrane"/>
    <property type="evidence" value="ECO:0007669"/>
    <property type="project" value="UniProtKB-SubCell"/>
</dbReference>
<dbReference type="OrthoDB" id="9814637at2"/>
<keyword evidence="5" id="KW-0812">Transmembrane</keyword>
<dbReference type="InterPro" id="IPR010130">
    <property type="entry name" value="T1SS_OMP_TolC"/>
</dbReference>
<evidence type="ECO:0000256" key="8">
    <source>
        <dbReference type="PROSITE-ProRule" id="PRU00473"/>
    </source>
</evidence>
<dbReference type="GO" id="GO:0015288">
    <property type="term" value="F:porin activity"/>
    <property type="evidence" value="ECO:0007669"/>
    <property type="project" value="TreeGrafter"/>
</dbReference>
<dbReference type="Gene3D" id="3.30.1330.60">
    <property type="entry name" value="OmpA-like domain"/>
    <property type="match status" value="1"/>
</dbReference>